<evidence type="ECO:0000313" key="8">
    <source>
        <dbReference type="Proteomes" id="UP000293360"/>
    </source>
</evidence>
<feature type="compositionally biased region" description="Low complexity" evidence="5">
    <location>
        <begin position="233"/>
        <end position="242"/>
    </location>
</feature>
<feature type="region of interest" description="Disordered" evidence="5">
    <location>
        <begin position="184"/>
        <end position="453"/>
    </location>
</feature>
<dbReference type="Proteomes" id="UP000293360">
    <property type="component" value="Unassembled WGS sequence"/>
</dbReference>
<feature type="compositionally biased region" description="Polar residues" evidence="5">
    <location>
        <begin position="306"/>
        <end position="326"/>
    </location>
</feature>
<feature type="domain" description="C3H1-type" evidence="6">
    <location>
        <begin position="4"/>
        <end position="26"/>
    </location>
</feature>
<evidence type="ECO:0000256" key="2">
    <source>
        <dbReference type="ARBA" id="ARBA00022771"/>
    </source>
</evidence>
<dbReference type="InterPro" id="IPR036855">
    <property type="entry name" value="Znf_CCCH_sf"/>
</dbReference>
<evidence type="ECO:0000259" key="6">
    <source>
        <dbReference type="PROSITE" id="PS50103"/>
    </source>
</evidence>
<dbReference type="InterPro" id="IPR000571">
    <property type="entry name" value="Znf_CCCH"/>
</dbReference>
<dbReference type="CDD" id="cd23954">
    <property type="entry name" value="AMO1_CTD"/>
    <property type="match status" value="1"/>
</dbReference>
<keyword evidence="8" id="KW-1185">Reference proteome</keyword>
<dbReference type="GO" id="GO:0005634">
    <property type="term" value="C:nucleus"/>
    <property type="evidence" value="ECO:0007669"/>
    <property type="project" value="TreeGrafter"/>
</dbReference>
<dbReference type="GO" id="GO:0008270">
    <property type="term" value="F:zinc ion binding"/>
    <property type="evidence" value="ECO:0007669"/>
    <property type="project" value="UniProtKB-KW"/>
</dbReference>
<feature type="compositionally biased region" description="Low complexity" evidence="5">
    <location>
        <begin position="293"/>
        <end position="304"/>
    </location>
</feature>
<gene>
    <name evidence="7" type="ORF">DL764_002197</name>
</gene>
<reference evidence="7 8" key="1">
    <citation type="submission" date="2018-06" db="EMBL/GenBank/DDBJ databases">
        <title>Complete Genomes of Monosporascus.</title>
        <authorList>
            <person name="Robinson A.J."/>
            <person name="Natvig D.O."/>
        </authorList>
    </citation>
    <scope>NUCLEOTIDE SEQUENCE [LARGE SCALE GENOMIC DNA]</scope>
    <source>
        <strain evidence="7 8">CBS 110550</strain>
    </source>
</reference>
<dbReference type="PANTHER" id="PTHR21099">
    <property type="entry name" value="RAD201"/>
    <property type="match status" value="1"/>
</dbReference>
<dbReference type="PANTHER" id="PTHR21099:SF2">
    <property type="entry name" value="SI:CH211-113E8.11"/>
    <property type="match status" value="1"/>
</dbReference>
<feature type="compositionally biased region" description="Low complexity" evidence="5">
    <location>
        <begin position="400"/>
        <end position="434"/>
    </location>
</feature>
<feature type="region of interest" description="Disordered" evidence="5">
    <location>
        <begin position="483"/>
        <end position="507"/>
    </location>
</feature>
<feature type="compositionally biased region" description="Polar residues" evidence="5">
    <location>
        <begin position="359"/>
        <end position="368"/>
    </location>
</feature>
<dbReference type="OrthoDB" id="20729at2759"/>
<evidence type="ECO:0000256" key="3">
    <source>
        <dbReference type="ARBA" id="ARBA00022833"/>
    </source>
</evidence>
<keyword evidence="3 4" id="KW-0862">Zinc</keyword>
<dbReference type="STRING" id="155417.A0A4Q4TLD0"/>
<feature type="zinc finger region" description="C3H1-type" evidence="4">
    <location>
        <begin position="4"/>
        <end position="26"/>
    </location>
</feature>
<dbReference type="PROSITE" id="PS50103">
    <property type="entry name" value="ZF_C3H1"/>
    <property type="match status" value="1"/>
</dbReference>
<dbReference type="AlphaFoldDB" id="A0A4Q4TLD0"/>
<protein>
    <recommendedName>
        <fullName evidence="6">C3H1-type domain-containing protein</fullName>
    </recommendedName>
</protein>
<dbReference type="Gene3D" id="4.10.1000.10">
    <property type="entry name" value="Zinc finger, CCCH-type"/>
    <property type="match status" value="1"/>
</dbReference>
<sequence length="565" mass="58707">MAPLCKFYQQGNCRNGANCRFEHPGVNTNPFGASSSNANRFGALSNPGGGGASGVTNQYKITKDSIKLDLADERPPWILSCYGPGRDAPEQLFGGYPREQSLEEVRLYVMGSANPQQALSEVQALYQQAEQQIQTSLNDLDGAVQFVLAAENKHPNRVDICNQNTREGGTTGVFARNATQQGGFASNPFAATPSANQNPFQSASQANQFGGGGGSTGAPAFGQPSALGQKPNPFASSAAPAFGQPSQLGASAPAFGKPSQLGAAAPAFGQPSQIASSGPAFGQPSALGQKPNPFAAASAPSGFAQIATQSTPSPFGQPATLGQQPNPFGAPAVPASSPFGKPAASNPFAQRTGAPADQSMDTSSTPAQRNPFGQPSSGPSGFSAAAKNPFGQPSSPPFGAPAAPAATAAGGNPFAQAQAQAQPQTQSQAAKPASGQNNPYAPDSKKQHLPVESYTARGLDGRLTAWMGQPVVYRWKAGDRYQDRRPEDAAAGEQPVPGVRNPDGSWRKILFPNGPPAYNRDTEPEEPADYTDAVRAAYEKMRVTGRFEGDMPEVPPLREDCAWVF</sequence>
<evidence type="ECO:0000313" key="7">
    <source>
        <dbReference type="EMBL" id="RYP07926.1"/>
    </source>
</evidence>
<dbReference type="SUPFAM" id="SSF90229">
    <property type="entry name" value="CCCH zinc finger"/>
    <property type="match status" value="1"/>
</dbReference>
<keyword evidence="2 4" id="KW-0863">Zinc-finger</keyword>
<keyword evidence="1 4" id="KW-0479">Metal-binding</keyword>
<dbReference type="SMART" id="SM00356">
    <property type="entry name" value="ZnF_C3H1"/>
    <property type="match status" value="1"/>
</dbReference>
<dbReference type="EMBL" id="QJNU01000078">
    <property type="protein sequence ID" value="RYP07926.1"/>
    <property type="molecule type" value="Genomic_DNA"/>
</dbReference>
<dbReference type="Pfam" id="PF18044">
    <property type="entry name" value="zf-CCCH_4"/>
    <property type="match status" value="1"/>
</dbReference>
<evidence type="ECO:0000256" key="1">
    <source>
        <dbReference type="ARBA" id="ARBA00022723"/>
    </source>
</evidence>
<organism evidence="7 8">
    <name type="scientific">Monosporascus ibericus</name>
    <dbReference type="NCBI Taxonomy" id="155417"/>
    <lineage>
        <taxon>Eukaryota</taxon>
        <taxon>Fungi</taxon>
        <taxon>Dikarya</taxon>
        <taxon>Ascomycota</taxon>
        <taxon>Pezizomycotina</taxon>
        <taxon>Sordariomycetes</taxon>
        <taxon>Xylariomycetidae</taxon>
        <taxon>Xylariales</taxon>
        <taxon>Xylariales incertae sedis</taxon>
        <taxon>Monosporascus</taxon>
    </lineage>
</organism>
<accession>A0A4Q4TLD0</accession>
<comment type="caution">
    <text evidence="7">The sequence shown here is derived from an EMBL/GenBank/DDBJ whole genome shotgun (WGS) entry which is preliminary data.</text>
</comment>
<proteinExistence type="predicted"/>
<dbReference type="InterPro" id="IPR041367">
    <property type="entry name" value="Znf-CCCH_4"/>
</dbReference>
<feature type="compositionally biased region" description="Low complexity" evidence="5">
    <location>
        <begin position="371"/>
        <end position="393"/>
    </location>
</feature>
<evidence type="ECO:0000256" key="5">
    <source>
        <dbReference type="SAM" id="MobiDB-lite"/>
    </source>
</evidence>
<name>A0A4Q4TLD0_9PEZI</name>
<evidence type="ECO:0000256" key="4">
    <source>
        <dbReference type="PROSITE-ProRule" id="PRU00723"/>
    </source>
</evidence>